<dbReference type="PROSITE" id="PS50911">
    <property type="entry name" value="CHAP"/>
    <property type="match status" value="1"/>
</dbReference>
<reference evidence="2 3" key="1">
    <citation type="submission" date="2016-12" db="EMBL/GenBank/DDBJ databases">
        <authorList>
            <person name="Song W.-J."/>
            <person name="Kurnit D.M."/>
        </authorList>
    </citation>
    <scope>NUCLEOTIDE SEQUENCE [LARGE SCALE GENOMIC DNA]</scope>
    <source>
        <strain evidence="2 3">CGB1038-1_S1</strain>
    </source>
</reference>
<evidence type="ECO:0000259" key="1">
    <source>
        <dbReference type="PROSITE" id="PS50911"/>
    </source>
</evidence>
<dbReference type="InterPro" id="IPR007921">
    <property type="entry name" value="CHAP_dom"/>
</dbReference>
<organism evidence="2 3">
    <name type="scientific">Enterococcus mundtii</name>
    <dbReference type="NCBI Taxonomy" id="53346"/>
    <lineage>
        <taxon>Bacteria</taxon>
        <taxon>Bacillati</taxon>
        <taxon>Bacillota</taxon>
        <taxon>Bacilli</taxon>
        <taxon>Lactobacillales</taxon>
        <taxon>Enterococcaceae</taxon>
        <taxon>Enterococcus</taxon>
    </lineage>
</organism>
<comment type="caution">
    <text evidence="2">The sequence shown here is derived from an EMBL/GenBank/DDBJ whole genome shotgun (WGS) entry which is preliminary data.</text>
</comment>
<gene>
    <name evidence="2" type="ORF">BTN92_06675</name>
</gene>
<dbReference type="Pfam" id="PF18013">
    <property type="entry name" value="Phage_lysozyme2"/>
    <property type="match status" value="1"/>
</dbReference>
<accession>A0A1V2UJD3</accession>
<name>A0A1V2UJD3_ENTMU</name>
<evidence type="ECO:0000313" key="2">
    <source>
        <dbReference type="EMBL" id="ONN43511.1"/>
    </source>
</evidence>
<dbReference type="Pfam" id="PF05257">
    <property type="entry name" value="CHAP"/>
    <property type="match status" value="1"/>
</dbReference>
<evidence type="ECO:0000313" key="3">
    <source>
        <dbReference type="Proteomes" id="UP000189299"/>
    </source>
</evidence>
<dbReference type="Gene3D" id="3.90.1720.60">
    <property type="match status" value="1"/>
</dbReference>
<dbReference type="SUPFAM" id="SSF54001">
    <property type="entry name" value="Cysteine proteinases"/>
    <property type="match status" value="1"/>
</dbReference>
<feature type="domain" description="Peptidase C51" evidence="1">
    <location>
        <begin position="202"/>
        <end position="342"/>
    </location>
</feature>
<dbReference type="InterPro" id="IPR041219">
    <property type="entry name" value="Phage_lysozyme2"/>
</dbReference>
<sequence length="344" mass="38269">MKKKAYLTIGSCFVFLVPFLLFLGVFSSSQNGDTSTFDPMTPQEEVALEVANFVQQQGGTKEFAAAWIGNMEHESGLIPSRIQSDLAFNPIWAYNPAIGGYAIGLAQWDSGRRVNLLNRAEEQKRKWEEVAIQMDFAWYHDGSDSTLLKNMSSGTDTESLAVDILKHWERAGTKDDSLEQNKRKTSANNWYQRLFEGSLGNGSANIGGGKIDILEDVMGQMINGGQCYGLTAYYVQKLGGPQLMGSGFMYAESIGSDYDWKAYDWEVIFNPKYSELKAGDVINWYAGQALSPGTYGHTGIIASIEGEGKFTTYEQNAGQGQICARYSRQWGREFTRVSSIIRKK</sequence>
<protein>
    <submittedName>
        <fullName evidence="2">Amidase</fullName>
    </submittedName>
</protein>
<dbReference type="RefSeq" id="WP_077151467.1">
    <property type="nucleotide sequence ID" value="NZ_CABMMO010000005.1"/>
</dbReference>
<dbReference type="Proteomes" id="UP000189299">
    <property type="component" value="Unassembled WGS sequence"/>
</dbReference>
<proteinExistence type="predicted"/>
<dbReference type="OrthoDB" id="2328223at2"/>
<dbReference type="AlphaFoldDB" id="A0A1V2UJD3"/>
<dbReference type="InterPro" id="IPR038765">
    <property type="entry name" value="Papain-like_cys_pep_sf"/>
</dbReference>
<dbReference type="EMBL" id="MSTR01000005">
    <property type="protein sequence ID" value="ONN43511.1"/>
    <property type="molecule type" value="Genomic_DNA"/>
</dbReference>